<evidence type="ECO:0000313" key="4">
    <source>
        <dbReference type="Proteomes" id="UP000198915"/>
    </source>
</evidence>
<dbReference type="PANTHER" id="PTHR43000">
    <property type="entry name" value="DTDP-D-GLUCOSE 4,6-DEHYDRATASE-RELATED"/>
    <property type="match status" value="1"/>
</dbReference>
<dbReference type="InterPro" id="IPR001509">
    <property type="entry name" value="Epimerase_deHydtase"/>
</dbReference>
<dbReference type="Gene3D" id="3.90.25.10">
    <property type="entry name" value="UDP-galactose 4-epimerase, domain 1"/>
    <property type="match status" value="1"/>
</dbReference>
<keyword evidence="4" id="KW-1185">Reference proteome</keyword>
<proteinExistence type="inferred from homology"/>
<evidence type="ECO:0000313" key="3">
    <source>
        <dbReference type="EMBL" id="SFJ97603.1"/>
    </source>
</evidence>
<dbReference type="STRING" id="1884381.SAMN05518846_107138"/>
<dbReference type="Gene3D" id="3.40.50.720">
    <property type="entry name" value="NAD(P)-binding Rossmann-like Domain"/>
    <property type="match status" value="1"/>
</dbReference>
<protein>
    <submittedName>
        <fullName evidence="3">UDP-glucose 4-epimerase</fullName>
    </submittedName>
</protein>
<accession>A0A1I3VRP6</accession>
<dbReference type="EMBL" id="FORT01000007">
    <property type="protein sequence ID" value="SFJ97603.1"/>
    <property type="molecule type" value="Genomic_DNA"/>
</dbReference>
<dbReference type="AlphaFoldDB" id="A0A1I3VRP6"/>
<comment type="similarity">
    <text evidence="1">Belongs to the NAD(P)-dependent epimerase/dehydratase family.</text>
</comment>
<dbReference type="Pfam" id="PF01370">
    <property type="entry name" value="Epimerase"/>
    <property type="match status" value="1"/>
</dbReference>
<evidence type="ECO:0000259" key="2">
    <source>
        <dbReference type="Pfam" id="PF01370"/>
    </source>
</evidence>
<dbReference type="Proteomes" id="UP000198915">
    <property type="component" value="Unassembled WGS sequence"/>
</dbReference>
<gene>
    <name evidence="3" type="ORF">SAMN05518846_107138</name>
</gene>
<dbReference type="RefSeq" id="WP_092268672.1">
    <property type="nucleotide sequence ID" value="NZ_BJOE01000021.1"/>
</dbReference>
<feature type="domain" description="NAD-dependent epimerase/dehydratase" evidence="2">
    <location>
        <begin position="3"/>
        <end position="233"/>
    </location>
</feature>
<organism evidence="3 4">
    <name type="scientific">Brevibacillus centrosporus</name>
    <dbReference type="NCBI Taxonomy" id="54910"/>
    <lineage>
        <taxon>Bacteria</taxon>
        <taxon>Bacillati</taxon>
        <taxon>Bacillota</taxon>
        <taxon>Bacilli</taxon>
        <taxon>Bacillales</taxon>
        <taxon>Paenibacillaceae</taxon>
        <taxon>Brevibacillus</taxon>
    </lineage>
</organism>
<evidence type="ECO:0000256" key="1">
    <source>
        <dbReference type="ARBA" id="ARBA00007637"/>
    </source>
</evidence>
<name>A0A1I3VRP6_9BACL</name>
<sequence>MKVLVTGGAGFIGSHIVDQLIANQYQVVIVDNLSTGKSEQVHPLAKFYRCDITSHELQSVFATEKPDIVIHQAAQIDVRHSMVAPLHDASVNIFGTLRLLECAVLHQVKKFIYASSAAVYGIPHTPLIEETHQTRPLSCYGISKYTPEQYIRVTSDQYGLDYTILRYANVYGERQELTGEGGVIPSFIQNMLQSLPPKVFGDGWQTRDFIHVEDVAAANVAALQYGAREVLNVSTSHALSINDLVTLLNEMLSLAIEPIYLPAREGDIRHSCLSNEKTRELLKWEPQVTLHRGLHQTIQYVRNRMSIAYG</sequence>
<dbReference type="InterPro" id="IPR036291">
    <property type="entry name" value="NAD(P)-bd_dom_sf"/>
</dbReference>
<reference evidence="4" key="1">
    <citation type="submission" date="2016-10" db="EMBL/GenBank/DDBJ databases">
        <authorList>
            <person name="Varghese N."/>
            <person name="Submissions S."/>
        </authorList>
    </citation>
    <scope>NUCLEOTIDE SEQUENCE [LARGE SCALE GENOMIC DNA]</scope>
    <source>
        <strain evidence="4">OK042</strain>
    </source>
</reference>
<dbReference type="SUPFAM" id="SSF51735">
    <property type="entry name" value="NAD(P)-binding Rossmann-fold domains"/>
    <property type="match status" value="1"/>
</dbReference>